<dbReference type="AlphaFoldDB" id="A0AAW9SC90"/>
<organism evidence="2 3">
    <name type="scientific">Rapidithrix thailandica</name>
    <dbReference type="NCBI Taxonomy" id="413964"/>
    <lineage>
        <taxon>Bacteria</taxon>
        <taxon>Pseudomonadati</taxon>
        <taxon>Bacteroidota</taxon>
        <taxon>Cytophagia</taxon>
        <taxon>Cytophagales</taxon>
        <taxon>Flammeovirgaceae</taxon>
        <taxon>Rapidithrix</taxon>
    </lineage>
</organism>
<dbReference type="InterPro" id="IPR021428">
    <property type="entry name" value="DUF3078"/>
</dbReference>
<dbReference type="Proteomes" id="UP001403385">
    <property type="component" value="Unassembled WGS sequence"/>
</dbReference>
<feature type="signal peptide" evidence="1">
    <location>
        <begin position="1"/>
        <end position="19"/>
    </location>
</feature>
<sequence length="297" mass="33982">MKVKLLVVLMAFLPLISVAQEQEEETKNWKTIHKFTFDLTQAAFSDNWKGGGVSNVALASRYNLKAGYKEGNFSWDNEVDLRYGLIKNKGEDMRKSEDLIFIDSKVGHKLSKAWSLFVGLNFQTQFAKGYKFEEVNGEEVKNQVSEFLAPGFLTTSIGFEYKPVDYFFVRLSPFAPRTTFVLDTTLYKNGVPKNYGVPIGDKVELEWLALNIVADFDKEIAKNLNLKWKYQLFSEYENFDFETVDHRLDLTLSAQVNKFIRTSISGIVLYDNDQDSGVQFGQSLALGLIFTNEKKKE</sequence>
<dbReference type="EMBL" id="JBDKWZ010000005">
    <property type="protein sequence ID" value="MEN7548346.1"/>
    <property type="molecule type" value="Genomic_DNA"/>
</dbReference>
<accession>A0AAW9SC90</accession>
<name>A0AAW9SC90_9BACT</name>
<gene>
    <name evidence="2" type="ORF">AAG747_10535</name>
</gene>
<reference evidence="2 3" key="1">
    <citation type="submission" date="2024-04" db="EMBL/GenBank/DDBJ databases">
        <title>Novel genus in family Flammeovirgaceae.</title>
        <authorList>
            <person name="Nguyen T.H."/>
            <person name="Vuong T.Q."/>
            <person name="Le H."/>
            <person name="Kim S.-G."/>
        </authorList>
    </citation>
    <scope>NUCLEOTIDE SEQUENCE [LARGE SCALE GENOMIC DNA]</scope>
    <source>
        <strain evidence="2 3">JCM 23209</strain>
    </source>
</reference>
<dbReference type="Pfam" id="PF11276">
    <property type="entry name" value="DUF3078"/>
    <property type="match status" value="1"/>
</dbReference>
<evidence type="ECO:0000313" key="3">
    <source>
        <dbReference type="Proteomes" id="UP001403385"/>
    </source>
</evidence>
<keyword evidence="1" id="KW-0732">Signal</keyword>
<proteinExistence type="predicted"/>
<protein>
    <submittedName>
        <fullName evidence="2">DUF3078 domain-containing protein</fullName>
    </submittedName>
</protein>
<dbReference type="RefSeq" id="WP_346821125.1">
    <property type="nucleotide sequence ID" value="NZ_JBDKWZ010000005.1"/>
</dbReference>
<comment type="caution">
    <text evidence="2">The sequence shown here is derived from an EMBL/GenBank/DDBJ whole genome shotgun (WGS) entry which is preliminary data.</text>
</comment>
<keyword evidence="3" id="KW-1185">Reference proteome</keyword>
<feature type="chain" id="PRO_5043701517" evidence="1">
    <location>
        <begin position="20"/>
        <end position="297"/>
    </location>
</feature>
<evidence type="ECO:0000256" key="1">
    <source>
        <dbReference type="SAM" id="SignalP"/>
    </source>
</evidence>
<evidence type="ECO:0000313" key="2">
    <source>
        <dbReference type="EMBL" id="MEN7548346.1"/>
    </source>
</evidence>